<keyword evidence="10" id="KW-1185">Reference proteome</keyword>
<dbReference type="OrthoDB" id="5982876at2759"/>
<proteinExistence type="predicted"/>
<evidence type="ECO:0000256" key="7">
    <source>
        <dbReference type="SAM" id="SignalP"/>
    </source>
</evidence>
<dbReference type="RefSeq" id="XP_051235670.1">
    <property type="nucleotide sequence ID" value="XM_051379710.1"/>
</dbReference>
<dbReference type="Pfam" id="PF05485">
    <property type="entry name" value="THAP"/>
    <property type="match status" value="1"/>
</dbReference>
<gene>
    <name evidence="9" type="primary">LOC127351795</name>
</gene>
<feature type="compositionally biased region" description="Low complexity" evidence="6">
    <location>
        <begin position="233"/>
        <end position="252"/>
    </location>
</feature>
<evidence type="ECO:0000256" key="6">
    <source>
        <dbReference type="SAM" id="MobiDB-lite"/>
    </source>
</evidence>
<dbReference type="GO" id="GO:0008270">
    <property type="term" value="F:zinc ion binding"/>
    <property type="evidence" value="ECO:0007669"/>
    <property type="project" value="UniProtKB-KW"/>
</dbReference>
<dbReference type="Proteomes" id="UP000694389">
    <property type="component" value="Unassembled WGS sequence"/>
</dbReference>
<dbReference type="PANTHER" id="PTHR46927">
    <property type="entry name" value="AGAP005574-PA"/>
    <property type="match status" value="1"/>
</dbReference>
<sequence>MQRDHVFTLLCLRLAVTFSNCWSRLLVTVQTTQKWWRSSVYNSSFLSHCGCFSICVTMPGMCSVPGCKGYKKARSRGVVFHSLPTRDPGRCRKWLKAIQNPKFDENTPVSKYGNIRVCSQHFKPEDYEPDIQAELMKTTPRKILKSNVIPSVFSGRQQEVLSTSLPAEDSTPAEVKTPSTAAQTSTSVVSGSSMDGVLRWASALTSAPRASSQVSSFGVQVTDVDTASLSPSLSIPITSGAPSTSPQSPPQAELNESLSSVASVDGVSESFHQETELNTTATSKSGKNTEKDFKDSKSKTIVNDSCLMELFKKCQTCGQPITRKKVSHCGAQKKVRWSCLGGHRGIWMSSPHLWEAFPEIHLFAALSVLFSGGTFTQFKKWAKHLHLNFMGHKTFFEIQKAYLSPEMKQMNRTEQGGAFAKGVHQQPGGTLLHISDPLKKMKAKSRRREKGVLSSWLSYEKRSSISLTSTGTCTQDPTALSSLGHVLASRGGKQHQQYVEHQSETTHMAPEVDRLQDRLILISVRIFDEMEFTIEEDECNSVNNRLYDSDNDVKNVLQTTKLRAPGVDEEDVYVPIIPQRSTSSELLLECEEEELEPWQKHTSHVQLKVEDDVGELSIDQIDCKPELSLLQRNAGFIRTSPESTSSSEFIGSLRTHCRTGNSFTIVPAAQQQLFQKVATATIKLEPDDQMSNNSMSCVQIPALYATSSNQLQSDHSHTLPVPSSLPCFTVLKLEPMNQ</sequence>
<dbReference type="PANTHER" id="PTHR46927:SF3">
    <property type="entry name" value="THAP-TYPE DOMAIN-CONTAINING PROTEIN"/>
    <property type="match status" value="1"/>
</dbReference>
<dbReference type="SUPFAM" id="SSF57716">
    <property type="entry name" value="Glucocorticoid receptor-like (DNA-binding domain)"/>
    <property type="match status" value="1"/>
</dbReference>
<feature type="region of interest" description="Disordered" evidence="6">
    <location>
        <begin position="233"/>
        <end position="292"/>
    </location>
</feature>
<reference evidence="9" key="2">
    <citation type="submission" date="2025-09" db="UniProtKB">
        <authorList>
            <consortium name="Ensembl"/>
        </authorList>
    </citation>
    <scope>IDENTIFICATION</scope>
</reference>
<evidence type="ECO:0000313" key="9">
    <source>
        <dbReference type="Ensembl" id="ENSDLAP00005070983.1"/>
    </source>
</evidence>
<keyword evidence="4 5" id="KW-0238">DNA-binding</keyword>
<reference evidence="9" key="1">
    <citation type="submission" date="2025-08" db="UniProtKB">
        <authorList>
            <consortium name="Ensembl"/>
        </authorList>
    </citation>
    <scope>IDENTIFICATION</scope>
</reference>
<dbReference type="AlphaFoldDB" id="A0A8P4KAW9"/>
<dbReference type="InterPro" id="IPR006612">
    <property type="entry name" value="THAP_Znf"/>
</dbReference>
<feature type="compositionally biased region" description="Low complexity" evidence="6">
    <location>
        <begin position="177"/>
        <end position="189"/>
    </location>
</feature>
<feature type="region of interest" description="Disordered" evidence="6">
    <location>
        <begin position="163"/>
        <end position="189"/>
    </location>
</feature>
<feature type="chain" id="PRO_5035736319" description="THAP-type domain-containing protein" evidence="7">
    <location>
        <begin position="24"/>
        <end position="738"/>
    </location>
</feature>
<dbReference type="OMA" id="HESEQRY"/>
<protein>
    <recommendedName>
        <fullName evidence="8">THAP-type domain-containing protein</fullName>
    </recommendedName>
</protein>
<feature type="signal peptide" evidence="7">
    <location>
        <begin position="1"/>
        <end position="23"/>
    </location>
</feature>
<keyword evidence="2 5" id="KW-0863">Zinc-finger</keyword>
<keyword evidence="1" id="KW-0479">Metal-binding</keyword>
<feature type="domain" description="THAP-type" evidence="8">
    <location>
        <begin position="58"/>
        <end position="153"/>
    </location>
</feature>
<evidence type="ECO:0000256" key="1">
    <source>
        <dbReference type="ARBA" id="ARBA00022723"/>
    </source>
</evidence>
<evidence type="ECO:0000256" key="2">
    <source>
        <dbReference type="ARBA" id="ARBA00022771"/>
    </source>
</evidence>
<organism evidence="9 10">
    <name type="scientific">Dicentrarchus labrax</name>
    <name type="common">European seabass</name>
    <name type="synonym">Morone labrax</name>
    <dbReference type="NCBI Taxonomy" id="13489"/>
    <lineage>
        <taxon>Eukaryota</taxon>
        <taxon>Metazoa</taxon>
        <taxon>Chordata</taxon>
        <taxon>Craniata</taxon>
        <taxon>Vertebrata</taxon>
        <taxon>Euteleostomi</taxon>
        <taxon>Actinopterygii</taxon>
        <taxon>Neopterygii</taxon>
        <taxon>Teleostei</taxon>
        <taxon>Neoteleostei</taxon>
        <taxon>Acanthomorphata</taxon>
        <taxon>Eupercaria</taxon>
        <taxon>Moronidae</taxon>
        <taxon>Dicentrarchus</taxon>
    </lineage>
</organism>
<evidence type="ECO:0000256" key="3">
    <source>
        <dbReference type="ARBA" id="ARBA00022833"/>
    </source>
</evidence>
<keyword evidence="3" id="KW-0862">Zinc</keyword>
<evidence type="ECO:0000259" key="8">
    <source>
        <dbReference type="PROSITE" id="PS50950"/>
    </source>
</evidence>
<dbReference type="InterPro" id="IPR052224">
    <property type="entry name" value="THAP_domain_protein"/>
</dbReference>
<accession>A0A8P4KAW9</accession>
<dbReference type="GeneID" id="127351795"/>
<keyword evidence="7" id="KW-0732">Signal</keyword>
<feature type="compositionally biased region" description="Polar residues" evidence="6">
    <location>
        <begin position="276"/>
        <end position="286"/>
    </location>
</feature>
<dbReference type="GO" id="GO:0003677">
    <property type="term" value="F:DNA binding"/>
    <property type="evidence" value="ECO:0007669"/>
    <property type="project" value="UniProtKB-UniRule"/>
</dbReference>
<dbReference type="PROSITE" id="PS50950">
    <property type="entry name" value="ZF_THAP"/>
    <property type="match status" value="1"/>
</dbReference>
<dbReference type="SMART" id="SM00692">
    <property type="entry name" value="DM3"/>
    <property type="match status" value="1"/>
</dbReference>
<evidence type="ECO:0000313" key="10">
    <source>
        <dbReference type="Proteomes" id="UP000694389"/>
    </source>
</evidence>
<dbReference type="Ensembl" id="ENSDLAT00005070449.1">
    <property type="protein sequence ID" value="ENSDLAP00005070983.1"/>
    <property type="gene ID" value="ENSDLAG00005012421.2"/>
</dbReference>
<evidence type="ECO:0000256" key="4">
    <source>
        <dbReference type="ARBA" id="ARBA00023125"/>
    </source>
</evidence>
<name>A0A8P4KAW9_DICLA</name>
<evidence type="ECO:0000256" key="5">
    <source>
        <dbReference type="PROSITE-ProRule" id="PRU00309"/>
    </source>
</evidence>
<dbReference type="SMART" id="SM00980">
    <property type="entry name" value="THAP"/>
    <property type="match status" value="1"/>
</dbReference>
<dbReference type="GeneTree" id="ENSGT00940000177219"/>